<dbReference type="STRING" id="1586267.GCA_001418685_00524"/>
<evidence type="ECO:0000313" key="2">
    <source>
        <dbReference type="Proteomes" id="UP000182761"/>
    </source>
</evidence>
<reference evidence="1 2" key="1">
    <citation type="submission" date="2016-01" db="EMBL/GenBank/DDBJ databases">
        <authorList>
            <person name="McClelland M."/>
            <person name="Jain A."/>
            <person name="Saraogi P."/>
            <person name="Mendelson R."/>
            <person name="Westerman R."/>
            <person name="SanMiguel P."/>
            <person name="Csonka L."/>
        </authorList>
    </citation>
    <scope>NUCLEOTIDE SEQUENCE [LARGE SCALE GENOMIC DNA]</scope>
    <source>
        <strain evidence="1 2">R-53146</strain>
    </source>
</reference>
<keyword evidence="2" id="KW-1185">Reference proteome</keyword>
<dbReference type="EMBL" id="FCOR01000003">
    <property type="protein sequence ID" value="CVK15693.1"/>
    <property type="molecule type" value="Genomic_DNA"/>
</dbReference>
<gene>
    <name evidence="1" type="ORF">Ga0061079_1033</name>
</gene>
<dbReference type="OrthoDB" id="774413at2"/>
<sequence length="193" mass="22974">MIVKYLGFFMQKIKDQGSSVALWDTWNNTKFEKKVEKGKLTSEEVAKYNHEHLLGYEFCVLHSEKSLYPYCYVTIVPRNKHVGVDFIDNEGRNYLSYLFNEVKEDRTLFLEEVWFYQFIPGNSSEDQEYRMHFAFDQDGNYAARKYIDSKGKYEDYEGNQKLDFSGLYEKYPEFGQYEGIIQLERPVLNDIIS</sequence>
<protein>
    <submittedName>
        <fullName evidence="1">Uncharacterized protein</fullName>
    </submittedName>
</protein>
<dbReference type="AlphaFoldDB" id="A0A0X3AN85"/>
<evidence type="ECO:0000313" key="1">
    <source>
        <dbReference type="EMBL" id="CVK15693.1"/>
    </source>
</evidence>
<dbReference type="RefSeq" id="WP_141656180.1">
    <property type="nucleotide sequence ID" value="NZ_FCOR01000003.1"/>
</dbReference>
<organism evidence="1 2">
    <name type="scientific">Apibacter mensalis</name>
    <dbReference type="NCBI Taxonomy" id="1586267"/>
    <lineage>
        <taxon>Bacteria</taxon>
        <taxon>Pseudomonadati</taxon>
        <taxon>Bacteroidota</taxon>
        <taxon>Flavobacteriia</taxon>
        <taxon>Flavobacteriales</taxon>
        <taxon>Weeksellaceae</taxon>
        <taxon>Apibacter</taxon>
    </lineage>
</organism>
<proteinExistence type="predicted"/>
<name>A0A0X3AN85_9FLAO</name>
<accession>A0A0X3AN85</accession>
<dbReference type="Proteomes" id="UP000182761">
    <property type="component" value="Unassembled WGS sequence"/>
</dbReference>